<comment type="caution">
    <text evidence="2">The sequence shown here is derived from an EMBL/GenBank/DDBJ whole genome shotgun (WGS) entry which is preliminary data.</text>
</comment>
<sequence>MSDENVIAAVTKTLSGLILGALADIGGAGVDTKPPNELAAGGADKLVNLYLFQADVDGDLRNADRLDLAPGETGDQPFPLVLHYLLTPFVRRDPDSVAHKMLARAVRVLNDNPVLQRGELSAFAPDSNAAEQLDRIRITWQPLGEKDIYSLWSAFQTPYRMSVAYEVRAVLIDSHRVPKAPVPVLRRGRDDRGPAALGAVPLGLPVLDAAVPPLNQPAARLGEQVVLRGSGLAADSARVRLSHPLLADPVLVPVPAGALTPDEARFTLGAAGIPAGLWSAGLELTGTVVEDGTPRQVVTVTNETALPVAPTITSLPASVSRAADGSAVVDVVYTPAALSGQPVFLIFDGRAVAPDPLGAGTHLRFTVPDATPGEHLIRLRVGGVDSLLIDRSGPRPVFDPTQAVTVI</sequence>
<gene>
    <name evidence="2" type="ORF">GCM10009839_07650</name>
</gene>
<keyword evidence="3" id="KW-1185">Reference proteome</keyword>
<evidence type="ECO:0000259" key="1">
    <source>
        <dbReference type="Pfam" id="PF14065"/>
    </source>
</evidence>
<dbReference type="RefSeq" id="WP_344664063.1">
    <property type="nucleotide sequence ID" value="NZ_BAAAQN010000003.1"/>
</dbReference>
<accession>A0ABN2TN03</accession>
<organism evidence="2 3">
    <name type="scientific">Catenulispora yoronensis</name>
    <dbReference type="NCBI Taxonomy" id="450799"/>
    <lineage>
        <taxon>Bacteria</taxon>
        <taxon>Bacillati</taxon>
        <taxon>Actinomycetota</taxon>
        <taxon>Actinomycetes</taxon>
        <taxon>Catenulisporales</taxon>
        <taxon>Catenulisporaceae</taxon>
        <taxon>Catenulispora</taxon>
    </lineage>
</organism>
<dbReference type="Pfam" id="PF14065">
    <property type="entry name" value="Pvc16_N"/>
    <property type="match status" value="1"/>
</dbReference>
<protein>
    <submittedName>
        <fullName evidence="2">DUF4255 domain-containing protein</fullName>
    </submittedName>
</protein>
<dbReference type="InterPro" id="IPR025351">
    <property type="entry name" value="Pvc16_N"/>
</dbReference>
<reference evidence="2 3" key="1">
    <citation type="journal article" date="2019" name="Int. J. Syst. Evol. Microbiol.">
        <title>The Global Catalogue of Microorganisms (GCM) 10K type strain sequencing project: providing services to taxonomists for standard genome sequencing and annotation.</title>
        <authorList>
            <consortium name="The Broad Institute Genomics Platform"/>
            <consortium name="The Broad Institute Genome Sequencing Center for Infectious Disease"/>
            <person name="Wu L."/>
            <person name="Ma J."/>
        </authorList>
    </citation>
    <scope>NUCLEOTIDE SEQUENCE [LARGE SCALE GENOMIC DNA]</scope>
    <source>
        <strain evidence="2 3">JCM 16014</strain>
    </source>
</reference>
<feature type="domain" description="Pvc16 N-terminal" evidence="1">
    <location>
        <begin position="9"/>
        <end position="185"/>
    </location>
</feature>
<evidence type="ECO:0000313" key="2">
    <source>
        <dbReference type="EMBL" id="GAA2014996.1"/>
    </source>
</evidence>
<dbReference type="EMBL" id="BAAAQN010000003">
    <property type="protein sequence ID" value="GAA2014996.1"/>
    <property type="molecule type" value="Genomic_DNA"/>
</dbReference>
<proteinExistence type="predicted"/>
<evidence type="ECO:0000313" key="3">
    <source>
        <dbReference type="Proteomes" id="UP001500751"/>
    </source>
</evidence>
<dbReference type="Proteomes" id="UP001500751">
    <property type="component" value="Unassembled WGS sequence"/>
</dbReference>
<name>A0ABN2TN03_9ACTN</name>